<dbReference type="Gene3D" id="3.50.50.60">
    <property type="entry name" value="FAD/NAD(P)-binding domain"/>
    <property type="match status" value="1"/>
</dbReference>
<comment type="similarity">
    <text evidence="3 11">Belongs to the FAD-dependent glycerol-3-phosphate dehydrogenase family.</text>
</comment>
<feature type="domain" description="EF-hand" evidence="14">
    <location>
        <begin position="1915"/>
        <end position="1950"/>
    </location>
</feature>
<feature type="coiled-coil region" evidence="12">
    <location>
        <begin position="29"/>
        <end position="596"/>
    </location>
</feature>
<keyword evidence="7" id="KW-0274">FAD</keyword>
<dbReference type="Gene3D" id="3.30.9.10">
    <property type="entry name" value="D-Amino Acid Oxidase, subunit A, domain 2"/>
    <property type="match status" value="1"/>
</dbReference>
<comment type="caution">
    <text evidence="16">The sequence shown here is derived from an EMBL/GenBank/DDBJ whole genome shotgun (WGS) entry which is preliminary data.</text>
</comment>
<evidence type="ECO:0000256" key="10">
    <source>
        <dbReference type="ARBA" id="ARBA00023002"/>
    </source>
</evidence>
<evidence type="ECO:0000256" key="7">
    <source>
        <dbReference type="ARBA" id="ARBA00022827"/>
    </source>
</evidence>
<comment type="catalytic activity">
    <reaction evidence="11">
        <text>a quinone + sn-glycerol 3-phosphate = dihydroxyacetone phosphate + a quinol</text>
        <dbReference type="Rhea" id="RHEA:18977"/>
        <dbReference type="ChEBI" id="CHEBI:24646"/>
        <dbReference type="ChEBI" id="CHEBI:57597"/>
        <dbReference type="ChEBI" id="CHEBI:57642"/>
        <dbReference type="ChEBI" id="CHEBI:132124"/>
        <dbReference type="EC" id="1.1.5.3"/>
    </reaction>
</comment>
<evidence type="ECO:0000256" key="3">
    <source>
        <dbReference type="ARBA" id="ARBA00007330"/>
    </source>
</evidence>
<dbReference type="InterPro" id="IPR011992">
    <property type="entry name" value="EF-hand-dom_pair"/>
</dbReference>
<reference evidence="16" key="1">
    <citation type="submission" date="2020-05" db="EMBL/GenBank/DDBJ databases">
        <title>Phylogenomic resolution of chytrid fungi.</title>
        <authorList>
            <person name="Stajich J.E."/>
            <person name="Amses K."/>
            <person name="Simmons R."/>
            <person name="Seto K."/>
            <person name="Myers J."/>
            <person name="Bonds A."/>
            <person name="Quandt C.A."/>
            <person name="Barry K."/>
            <person name="Liu P."/>
            <person name="Grigoriev I."/>
            <person name="Longcore J.E."/>
            <person name="James T.Y."/>
        </authorList>
    </citation>
    <scope>NUCLEOTIDE SEQUENCE</scope>
    <source>
        <strain evidence="16">PLAUS21</strain>
    </source>
</reference>
<comment type="cofactor">
    <cofactor evidence="1 11">
        <name>FAD</name>
        <dbReference type="ChEBI" id="CHEBI:57692"/>
    </cofactor>
</comment>
<dbReference type="GO" id="GO:0006072">
    <property type="term" value="P:glycerol-3-phosphate metabolic process"/>
    <property type="evidence" value="ECO:0007669"/>
    <property type="project" value="UniProtKB-UniRule"/>
</dbReference>
<dbReference type="Pfam" id="PF10375">
    <property type="entry name" value="GRAB"/>
    <property type="match status" value="1"/>
</dbReference>
<evidence type="ECO:0000256" key="11">
    <source>
        <dbReference type="RuleBase" id="RU361217"/>
    </source>
</evidence>
<feature type="domain" description="GRIP" evidence="15">
    <location>
        <begin position="1120"/>
        <end position="1171"/>
    </location>
</feature>
<keyword evidence="17" id="KW-1185">Reference proteome</keyword>
<evidence type="ECO:0000256" key="13">
    <source>
        <dbReference type="SAM" id="MobiDB-lite"/>
    </source>
</evidence>
<dbReference type="PANTHER" id="PTHR11985:SF15">
    <property type="entry name" value="GLYCEROL-3-PHOSPHATE DEHYDROGENASE, MITOCHONDRIAL"/>
    <property type="match status" value="1"/>
</dbReference>
<dbReference type="InterPro" id="IPR000237">
    <property type="entry name" value="GRIP_dom"/>
</dbReference>
<dbReference type="SUPFAM" id="SSF47473">
    <property type="entry name" value="EF-hand"/>
    <property type="match status" value="1"/>
</dbReference>
<dbReference type="InterPro" id="IPR038299">
    <property type="entry name" value="DAO_C_sf"/>
</dbReference>
<dbReference type="PROSITE" id="PS00977">
    <property type="entry name" value="FAD_G3PDH_1"/>
    <property type="match status" value="1"/>
</dbReference>
<dbReference type="Pfam" id="PF13499">
    <property type="entry name" value="EF-hand_7"/>
    <property type="match status" value="1"/>
</dbReference>
<evidence type="ECO:0000313" key="16">
    <source>
        <dbReference type="EMBL" id="KAJ3252700.1"/>
    </source>
</evidence>
<dbReference type="Proteomes" id="UP001210925">
    <property type="component" value="Unassembled WGS sequence"/>
</dbReference>
<name>A0AAD5UAJ2_9FUNG</name>
<dbReference type="InterPro" id="IPR031656">
    <property type="entry name" value="DAO_C"/>
</dbReference>
<dbReference type="PROSITE" id="PS50222">
    <property type="entry name" value="EF_HAND_2"/>
    <property type="match status" value="2"/>
</dbReference>
<dbReference type="SUPFAM" id="SSF51905">
    <property type="entry name" value="FAD/NAD(P)-binding domain"/>
    <property type="match status" value="1"/>
</dbReference>
<dbReference type="InterPro" id="IPR000447">
    <property type="entry name" value="G3P_DH_FAD-dep"/>
</dbReference>
<feature type="coiled-coil region" evidence="12">
    <location>
        <begin position="1057"/>
        <end position="1091"/>
    </location>
</feature>
<dbReference type="GO" id="GO:0005509">
    <property type="term" value="F:calcium ion binding"/>
    <property type="evidence" value="ECO:0007669"/>
    <property type="project" value="InterPro"/>
</dbReference>
<evidence type="ECO:0000256" key="2">
    <source>
        <dbReference type="ARBA" id="ARBA00004745"/>
    </source>
</evidence>
<evidence type="ECO:0000256" key="8">
    <source>
        <dbReference type="ARBA" id="ARBA00022837"/>
    </source>
</evidence>
<keyword evidence="9" id="KW-0809">Transit peptide</keyword>
<dbReference type="FunFam" id="1.10.238.10:FF:000178">
    <property type="entry name" value="Calmodulin-2 A"/>
    <property type="match status" value="1"/>
</dbReference>
<evidence type="ECO:0000256" key="9">
    <source>
        <dbReference type="ARBA" id="ARBA00022946"/>
    </source>
</evidence>
<dbReference type="Gene3D" id="1.10.8.870">
    <property type="entry name" value="Alpha-glycerophosphate oxidase, cap domain"/>
    <property type="match status" value="1"/>
</dbReference>
<proteinExistence type="inferred from homology"/>
<protein>
    <recommendedName>
        <fullName evidence="4 11">Glycerol-3-phosphate dehydrogenase</fullName>
        <ecNumber evidence="4 11">1.1.5.3</ecNumber>
    </recommendedName>
</protein>
<evidence type="ECO:0000256" key="12">
    <source>
        <dbReference type="SAM" id="Coils"/>
    </source>
</evidence>
<dbReference type="EC" id="1.1.5.3" evidence="4 11"/>
<dbReference type="SMART" id="SM00054">
    <property type="entry name" value="EFh"/>
    <property type="match status" value="2"/>
</dbReference>
<dbReference type="InterPro" id="IPR036188">
    <property type="entry name" value="FAD/NAD-bd_sf"/>
</dbReference>
<gene>
    <name evidence="16" type="primary">GUT2</name>
    <name evidence="16" type="ORF">HK103_001313</name>
</gene>
<evidence type="ECO:0000313" key="17">
    <source>
        <dbReference type="Proteomes" id="UP001210925"/>
    </source>
</evidence>
<comment type="pathway">
    <text evidence="2">Polyol metabolism; glycerol degradation.</text>
</comment>
<keyword evidence="8" id="KW-0106">Calcium</keyword>
<feature type="coiled-coil region" evidence="12">
    <location>
        <begin position="636"/>
        <end position="891"/>
    </location>
</feature>
<dbReference type="PANTHER" id="PTHR11985">
    <property type="entry name" value="GLYCEROL-3-PHOSPHATE DEHYDROGENASE"/>
    <property type="match status" value="1"/>
</dbReference>
<evidence type="ECO:0000256" key="1">
    <source>
        <dbReference type="ARBA" id="ARBA00001974"/>
    </source>
</evidence>
<evidence type="ECO:0000259" key="15">
    <source>
        <dbReference type="PROSITE" id="PS50913"/>
    </source>
</evidence>
<dbReference type="SUPFAM" id="SSF54373">
    <property type="entry name" value="FAD-linked reductases, C-terminal domain"/>
    <property type="match status" value="1"/>
</dbReference>
<dbReference type="Pfam" id="PF16901">
    <property type="entry name" value="DAO_C"/>
    <property type="match status" value="1"/>
</dbReference>
<evidence type="ECO:0000256" key="4">
    <source>
        <dbReference type="ARBA" id="ARBA00013029"/>
    </source>
</evidence>
<feature type="coiled-coil region" evidence="12">
    <location>
        <begin position="944"/>
        <end position="978"/>
    </location>
</feature>
<feature type="domain" description="EF-hand" evidence="14">
    <location>
        <begin position="1879"/>
        <end position="1914"/>
    </location>
</feature>
<dbReference type="InterPro" id="IPR002048">
    <property type="entry name" value="EF_hand_dom"/>
</dbReference>
<dbReference type="Gene3D" id="1.10.238.10">
    <property type="entry name" value="EF-hand"/>
    <property type="match status" value="1"/>
</dbReference>
<dbReference type="PRINTS" id="PR01001">
    <property type="entry name" value="FADG3PDH"/>
</dbReference>
<dbReference type="PROSITE" id="PS00018">
    <property type="entry name" value="EF_HAND_1"/>
    <property type="match status" value="2"/>
</dbReference>
<feature type="region of interest" description="Disordered" evidence="13">
    <location>
        <begin position="1203"/>
        <end position="1237"/>
    </location>
</feature>
<dbReference type="Pfam" id="PF01266">
    <property type="entry name" value="DAO"/>
    <property type="match status" value="1"/>
</dbReference>
<keyword evidence="5 11" id="KW-0285">Flavoprotein</keyword>
<keyword evidence="6" id="KW-0677">Repeat</keyword>
<accession>A0AAD5UAJ2</accession>
<dbReference type="InterPro" id="IPR006076">
    <property type="entry name" value="FAD-dep_OxRdtase"/>
</dbReference>
<organism evidence="16 17">
    <name type="scientific">Boothiomyces macroporosus</name>
    <dbReference type="NCBI Taxonomy" id="261099"/>
    <lineage>
        <taxon>Eukaryota</taxon>
        <taxon>Fungi</taxon>
        <taxon>Fungi incertae sedis</taxon>
        <taxon>Chytridiomycota</taxon>
        <taxon>Chytridiomycota incertae sedis</taxon>
        <taxon>Chytridiomycetes</taxon>
        <taxon>Rhizophydiales</taxon>
        <taxon>Terramycetaceae</taxon>
        <taxon>Boothiomyces</taxon>
    </lineage>
</organism>
<dbReference type="InterPro" id="IPR018247">
    <property type="entry name" value="EF_Hand_1_Ca_BS"/>
</dbReference>
<keyword evidence="12" id="KW-0175">Coiled coil</keyword>
<dbReference type="FunFam" id="1.10.8.870:FF:000013">
    <property type="entry name" value="Glycerol-3-phosphate dehydrogenase"/>
    <property type="match status" value="1"/>
</dbReference>
<evidence type="ECO:0000259" key="14">
    <source>
        <dbReference type="PROSITE" id="PS50222"/>
    </source>
</evidence>
<dbReference type="PROSITE" id="PS50913">
    <property type="entry name" value="GRIP"/>
    <property type="match status" value="1"/>
</dbReference>
<sequence length="1978" mass="223919">MSWFDPNQIKSSIGSIAQNLGNMIDDPDIKQLSDNLSAKEKELEETQKELEHYKAREEELNNLLTKLKTHAAQKIKKLVQANEELSKQINPDTNYGEIIHENTILKEQNQELKEKLAYSHNEYSEVEQLKIRVQKLERENQDLEDESVRLQQMLQNQNNQESAVHYEELSEQVKLLKQELASLHEEHERVVEQFVEKSTLVEQQEGIIEERTRQMEELLANNEHNESLKTEQLELQSTVDKLTDLCEKLKAKNAKDAEEYSSTIETLNNEQKKFEGLANENEILKTKISTLESELQGSTTQSLDNKQSEIDQLHANISELNETIILLEAEVQELQKPKDNSEQIGNHELEELKRELKVKVDELKQQKLINDKTNSEMNHLRDELQTTQGVLDTFEVETNNLQDELDKANRDLLELNKKLQRKEANTFAENEELKKLKVSYSELETKYNNTIKSLEKAEQKLSSFVELTNLNDVLQFEIQELQAQIQTLNENLSQSQDEIHQLKTALSQSQEEIQTLRDGVSIQDKTSEEVTALTAQLEDLQISSQLAAQEKSNAEAQAANLEEKLHNAMLEIDHIKESSREEVLAITQMLDQVQQELDYARQSADKQIHQLSSVQAQETLDLKAKCESLEAEIHRLSEFENMATDFKLQISTLEENISQYVSELTKLNEENAALDHARFELENKIHLLNQNNGNFISNLDKIQKLVAEVETYRLENEKLKLELENSKEMEQQLISLQSQVEDYKLQCAELAGKVATHSEGLNESLQLQADEYQKEIQHLKEQLDNKKATNDFDPNSFTELQTELQEYKLQCQQLSNSLSELNSLVENLHQENAALDQERTALADKLSQFKVAVGAKVKAEMEESERLRNLLNHVSQEKDTLELQTRELTEALASRQANTDEVLEIARLNQYIATLTEKAQKDANEVARLREFLIEVEDNSTREALQMQATIDEYRQQIDSLEKEREQWESVVAQDQEIRESENELLIDTKRQLVEAFAQITSLQQKAEQDSKSIEKLQLVLEQFEKSDRDLILAKESEIEEAIRTLKNSVTVLEVSCKQFEERALFAESELEHLQSSIKETQKLKQDLEQKTLLVGQLRHDVVQLQTHLSEAMRRMKNGSDEDSVDRKLVSNLIIGFMTAPHGDRKRYEILSLMSSILKLNDEEKAKVGLIRPVGVPSPRQSQPGQAENFMDMWITFLVSETNKDGPPATPTSNNIASLPSPVAPNAKDDTTNGNSEGKKGWLCKEIASALATSRLSAEALAKTVENTSWLPPSRLEMIQKLKGLSSDGKKLADEDQEFDLLIIGGGATGAGCTLDAATRGLKTALVERDDFASGTSSRSTKLIHGGVRYLEKAFLELDYEQYKLVREALHERGSFMHIAPYLAHELPIMLPLTIWWKIPYYWVGAKVYDLLAGSKGLTHSYFLTKARALEAFPMLQKDKIKGAIIYYDGAHNDSRMNVALALTAVQHGATVANHVEVVQLHKKPRVTLKGQKGLGDEEICAATVRDTLTGETWTVKTKGVINATGPFCDGIRKLDTGIETKEIVAPSAGVHVVLPSYFSPRNMGLIDPNTSDGRVIFFLPWQGSVIAGTTDSPTTVEANPVPGDADINWILKEVGNYLSPDIKLRRGDVQAAWSGIRPLVRDPAAKNTESLVRNHMLNVSPSGLVTMAGGKWTTYRAMAEETIDKAIEVFGKDLKPTGPCVTTETKLIGSNHWSPNMFIKLIQHFGLETEVAQHLAENYGDRAWAVAALASQTGSRWPIYGTRLAMGYPYIEAEVRYACQREYACTVEDVIARRTRLSFLNAKAAQEAIPRIIEIMASELGWTAERKKKEFADAQKFLLSMGLSIKDTIQFPADGKKPDTQIDEDHARFFARTHFMPHEIAKYKEIFNSLDYDKDGSISQKDFGRALYNLGVKMNAKELSNIISEVDLNKSGSVEFNEFLEVLAAVKDIRSRSKFARIVAEYQDRTQFPADRSGGGI</sequence>
<dbReference type="GO" id="GO:0005739">
    <property type="term" value="C:mitochondrion"/>
    <property type="evidence" value="ECO:0007669"/>
    <property type="project" value="TreeGrafter"/>
</dbReference>
<keyword evidence="10 11" id="KW-0560">Oxidoreductase</keyword>
<evidence type="ECO:0000256" key="5">
    <source>
        <dbReference type="ARBA" id="ARBA00022630"/>
    </source>
</evidence>
<dbReference type="GO" id="GO:0004368">
    <property type="term" value="F:glycerol-3-phosphate dehydrogenase (quinone) activity"/>
    <property type="evidence" value="ECO:0007669"/>
    <property type="project" value="UniProtKB-EC"/>
</dbReference>
<dbReference type="EMBL" id="JADGKB010000132">
    <property type="protein sequence ID" value="KAJ3252700.1"/>
    <property type="molecule type" value="Genomic_DNA"/>
</dbReference>
<dbReference type="InterPro" id="IPR019459">
    <property type="entry name" value="GRAB"/>
</dbReference>
<evidence type="ECO:0000256" key="6">
    <source>
        <dbReference type="ARBA" id="ARBA00022737"/>
    </source>
</evidence>
<dbReference type="CDD" id="cd00051">
    <property type="entry name" value="EFh"/>
    <property type="match status" value="1"/>
</dbReference>
<dbReference type="PROSITE" id="PS00978">
    <property type="entry name" value="FAD_G3PDH_2"/>
    <property type="match status" value="1"/>
</dbReference>